<evidence type="ECO:0000256" key="1">
    <source>
        <dbReference type="SAM" id="MobiDB-lite"/>
    </source>
</evidence>
<proteinExistence type="predicted"/>
<dbReference type="AlphaFoldDB" id="A0A2N5VEX0"/>
<evidence type="ECO:0000313" key="2">
    <source>
        <dbReference type="EMBL" id="PLW48542.1"/>
    </source>
</evidence>
<organism evidence="2 3">
    <name type="scientific">Puccinia coronata f. sp. avenae</name>
    <dbReference type="NCBI Taxonomy" id="200324"/>
    <lineage>
        <taxon>Eukaryota</taxon>
        <taxon>Fungi</taxon>
        <taxon>Dikarya</taxon>
        <taxon>Basidiomycota</taxon>
        <taxon>Pucciniomycotina</taxon>
        <taxon>Pucciniomycetes</taxon>
        <taxon>Pucciniales</taxon>
        <taxon>Pucciniaceae</taxon>
        <taxon>Puccinia</taxon>
    </lineage>
</organism>
<accession>A0A2N5VEX0</accession>
<dbReference type="Proteomes" id="UP000235388">
    <property type="component" value="Unassembled WGS sequence"/>
</dbReference>
<feature type="region of interest" description="Disordered" evidence="1">
    <location>
        <begin position="42"/>
        <end position="65"/>
    </location>
</feature>
<protein>
    <submittedName>
        <fullName evidence="2">Uncharacterized protein</fullName>
    </submittedName>
</protein>
<sequence>MYESDGLDIRWKQPSARRVSRSLAGPWVRTTFTTSVGTGRHTRLTIAGGTDPPKTVYRTLPRNPSGNNEYKLDGWKKVSWTTKSSIEFGKNATQILVQCKSISSGLAKRGPRPQCGESEPKRASSGLAT</sequence>
<name>A0A2N5VEX0_9BASI</name>
<gene>
    <name evidence="2" type="ORF">PCANC_12204</name>
</gene>
<reference evidence="2 3" key="1">
    <citation type="submission" date="2017-11" db="EMBL/GenBank/DDBJ databases">
        <title>De novo assembly and phasing of dikaryotic genomes from two isolates of Puccinia coronata f. sp. avenae, the causal agent of oat crown rust.</title>
        <authorList>
            <person name="Miller M.E."/>
            <person name="Zhang Y."/>
            <person name="Omidvar V."/>
            <person name="Sperschneider J."/>
            <person name="Schwessinger B."/>
            <person name="Raley C."/>
            <person name="Palmer J.M."/>
            <person name="Garnica D."/>
            <person name="Upadhyaya N."/>
            <person name="Rathjen J."/>
            <person name="Taylor J.M."/>
            <person name="Park R.F."/>
            <person name="Dodds P.N."/>
            <person name="Hirsch C.D."/>
            <person name="Kianian S.F."/>
            <person name="Figueroa M."/>
        </authorList>
    </citation>
    <scope>NUCLEOTIDE SEQUENCE [LARGE SCALE GENOMIC DNA]</scope>
    <source>
        <strain evidence="2">12NC29</strain>
    </source>
</reference>
<feature type="region of interest" description="Disordered" evidence="1">
    <location>
        <begin position="105"/>
        <end position="129"/>
    </location>
</feature>
<dbReference type="EMBL" id="PGCJ01000102">
    <property type="protein sequence ID" value="PLW48542.1"/>
    <property type="molecule type" value="Genomic_DNA"/>
</dbReference>
<evidence type="ECO:0000313" key="3">
    <source>
        <dbReference type="Proteomes" id="UP000235388"/>
    </source>
</evidence>
<keyword evidence="3" id="KW-1185">Reference proteome</keyword>
<comment type="caution">
    <text evidence="2">The sequence shown here is derived from an EMBL/GenBank/DDBJ whole genome shotgun (WGS) entry which is preliminary data.</text>
</comment>